<accession>A0A699WN37</accession>
<dbReference type="AlphaFoldDB" id="A0A699WN37"/>
<name>A0A699WN37_TANCI</name>
<reference evidence="1" key="1">
    <citation type="journal article" date="2019" name="Sci. Rep.">
        <title>Draft genome of Tanacetum cinerariifolium, the natural source of mosquito coil.</title>
        <authorList>
            <person name="Yamashiro T."/>
            <person name="Shiraishi A."/>
            <person name="Satake H."/>
            <person name="Nakayama K."/>
        </authorList>
    </citation>
    <scope>NUCLEOTIDE SEQUENCE</scope>
</reference>
<feature type="non-terminal residue" evidence="1">
    <location>
        <position position="1"/>
    </location>
</feature>
<evidence type="ECO:0000313" key="1">
    <source>
        <dbReference type="EMBL" id="GFD48867.1"/>
    </source>
</evidence>
<dbReference type="EMBL" id="BKCJ011731532">
    <property type="protein sequence ID" value="GFD48867.1"/>
    <property type="molecule type" value="Genomic_DNA"/>
</dbReference>
<organism evidence="1">
    <name type="scientific">Tanacetum cinerariifolium</name>
    <name type="common">Dalmatian daisy</name>
    <name type="synonym">Chrysanthemum cinerariifolium</name>
    <dbReference type="NCBI Taxonomy" id="118510"/>
    <lineage>
        <taxon>Eukaryota</taxon>
        <taxon>Viridiplantae</taxon>
        <taxon>Streptophyta</taxon>
        <taxon>Embryophyta</taxon>
        <taxon>Tracheophyta</taxon>
        <taxon>Spermatophyta</taxon>
        <taxon>Magnoliopsida</taxon>
        <taxon>eudicotyledons</taxon>
        <taxon>Gunneridae</taxon>
        <taxon>Pentapetalae</taxon>
        <taxon>asterids</taxon>
        <taxon>campanulids</taxon>
        <taxon>Asterales</taxon>
        <taxon>Asteraceae</taxon>
        <taxon>Asteroideae</taxon>
        <taxon>Anthemideae</taxon>
        <taxon>Anthemidinae</taxon>
        <taxon>Tanacetum</taxon>
    </lineage>
</organism>
<comment type="caution">
    <text evidence="1">The sequence shown here is derived from an EMBL/GenBank/DDBJ whole genome shotgun (WGS) entry which is preliminary data.</text>
</comment>
<proteinExistence type="predicted"/>
<sequence>AHRSLQCVEVQRFDACHVDHFRRHALFSQSIRSLEGFVDARAPTDQGDVAAFTQGETGVQRQALAIVNQGLRIHSVKPCGLQKNHRIGIVDGRKQQTVGAGGRRRDDNAQARHVGEHRFGAFAVVL</sequence>
<protein>
    <submittedName>
        <fullName evidence="1">Uncharacterized protein</fullName>
    </submittedName>
</protein>
<gene>
    <name evidence="1" type="ORF">Tci_920836</name>
</gene>
<feature type="non-terminal residue" evidence="1">
    <location>
        <position position="126"/>
    </location>
</feature>